<evidence type="ECO:0000259" key="3">
    <source>
        <dbReference type="Pfam" id="PF04389"/>
    </source>
</evidence>
<feature type="domain" description="Peptidase M28" evidence="3">
    <location>
        <begin position="111"/>
        <end position="333"/>
    </location>
</feature>
<keyword evidence="5" id="KW-1185">Reference proteome</keyword>
<keyword evidence="4" id="KW-0031">Aminopeptidase</keyword>
<organism evidence="4 5">
    <name type="scientific">Cytophaga hutchinsonii (strain ATCC 33406 / DSM 1761 / CIP 103989 / NBRC 15051 / NCIMB 9469 / D465)</name>
    <dbReference type="NCBI Taxonomy" id="269798"/>
    <lineage>
        <taxon>Bacteria</taxon>
        <taxon>Pseudomonadati</taxon>
        <taxon>Bacteroidota</taxon>
        <taxon>Cytophagia</taxon>
        <taxon>Cytophagales</taxon>
        <taxon>Cytophagaceae</taxon>
        <taxon>Cytophaga</taxon>
    </lineage>
</organism>
<dbReference type="KEGG" id="chu:CHU_3417"/>
<evidence type="ECO:0000313" key="4">
    <source>
        <dbReference type="EMBL" id="ABG60653.1"/>
    </source>
</evidence>
<dbReference type="PANTHER" id="PTHR12283:SF6">
    <property type="entry name" value="GLUTAMINYL-PEPTIDE CYCLOTRANSFERASE-RELATED"/>
    <property type="match status" value="1"/>
</dbReference>
<dbReference type="Proteomes" id="UP000001822">
    <property type="component" value="Chromosome"/>
</dbReference>
<evidence type="ECO:0000256" key="1">
    <source>
        <dbReference type="ARBA" id="ARBA00022679"/>
    </source>
</evidence>
<sequence length="339" mass="38219">MKNNRYSIFRNAICIAATAGMLFGCGPDKKPVEKVAEEVVLQPMVTPDFNSDSSYEYVSRQVAFGPRVPNTKPHMDCGEYLAKFFTKHGGWVYRQQFSAKAFDGTDLRLKNIIVSYNQKATKRILLAAHWDTRPFADQDEVDPKKPIDGANDGASGVGILMELARVINLAEKKPDVGFDIILFDGEDYGQPMYYPGPYQNDSWCLGSQYWAKHKFPANYSAYYGILLDMVGAKDATFAKEGVSVENAPSVVNNVWTTAARLGYGKHFINVMSQPITDDHTYINKLALIPMIDIIEYENSDDVYFGSYWHTHNDNMNIIDKNTLKAVGQTLIEVLYREKL</sequence>
<protein>
    <submittedName>
        <fullName evidence="4">Possible leucine aminopeptidase</fullName>
    </submittedName>
</protein>
<dbReference type="InterPro" id="IPR040234">
    <property type="entry name" value="QC/QCL"/>
</dbReference>
<proteinExistence type="predicted"/>
<dbReference type="GO" id="GO:0016603">
    <property type="term" value="F:glutaminyl-peptide cyclotransferase activity"/>
    <property type="evidence" value="ECO:0007669"/>
    <property type="project" value="TreeGrafter"/>
</dbReference>
<dbReference type="InterPro" id="IPR007484">
    <property type="entry name" value="Peptidase_M28"/>
</dbReference>
<dbReference type="Pfam" id="PF04389">
    <property type="entry name" value="Peptidase_M28"/>
    <property type="match status" value="1"/>
</dbReference>
<evidence type="ECO:0000256" key="2">
    <source>
        <dbReference type="ARBA" id="ARBA00023315"/>
    </source>
</evidence>
<keyword evidence="2" id="KW-0012">Acyltransferase</keyword>
<dbReference type="PANTHER" id="PTHR12283">
    <property type="entry name" value="GLUTAMINYL-PEPTIDE CYCLOTRANSFERASE"/>
    <property type="match status" value="1"/>
</dbReference>
<dbReference type="PROSITE" id="PS51257">
    <property type="entry name" value="PROKAR_LIPOPROTEIN"/>
    <property type="match status" value="1"/>
</dbReference>
<keyword evidence="1" id="KW-0808">Transferase</keyword>
<dbReference type="GO" id="GO:0004177">
    <property type="term" value="F:aminopeptidase activity"/>
    <property type="evidence" value="ECO:0007669"/>
    <property type="project" value="UniProtKB-KW"/>
</dbReference>
<keyword evidence="4" id="KW-0378">Hydrolase</keyword>
<dbReference type="Gene3D" id="3.40.630.10">
    <property type="entry name" value="Zn peptidases"/>
    <property type="match status" value="1"/>
</dbReference>
<dbReference type="GO" id="GO:0008270">
    <property type="term" value="F:zinc ion binding"/>
    <property type="evidence" value="ECO:0007669"/>
    <property type="project" value="TreeGrafter"/>
</dbReference>
<dbReference type="SUPFAM" id="SSF53187">
    <property type="entry name" value="Zn-dependent exopeptidases"/>
    <property type="match status" value="1"/>
</dbReference>
<gene>
    <name evidence="4" type="ordered locus">CHU_3417</name>
</gene>
<accession>A0A6N4SVQ7</accession>
<keyword evidence="4" id="KW-0645">Protease</keyword>
<dbReference type="AlphaFoldDB" id="A0A6N4SVQ7"/>
<dbReference type="RefSeq" id="WP_011586760.1">
    <property type="nucleotide sequence ID" value="NC_008255.1"/>
</dbReference>
<name>A0A6N4SVQ7_CYTH3</name>
<reference evidence="4 5" key="1">
    <citation type="journal article" date="2007" name="Appl. Environ. Microbiol.">
        <title>Genome sequence of the cellulolytic gliding bacterium Cytophaga hutchinsonii.</title>
        <authorList>
            <person name="Xie G."/>
            <person name="Bruce D.C."/>
            <person name="Challacombe J.F."/>
            <person name="Chertkov O."/>
            <person name="Detter J.C."/>
            <person name="Gilna P."/>
            <person name="Han C.S."/>
            <person name="Lucas S."/>
            <person name="Misra M."/>
            <person name="Myers G.L."/>
            <person name="Richardson P."/>
            <person name="Tapia R."/>
            <person name="Thayer N."/>
            <person name="Thompson L.S."/>
            <person name="Brettin T.S."/>
            <person name="Henrissat B."/>
            <person name="Wilson D.B."/>
            <person name="McBride M.J."/>
        </authorList>
    </citation>
    <scope>NUCLEOTIDE SEQUENCE [LARGE SCALE GENOMIC DNA]</scope>
    <source>
        <strain evidence="5">ATCC 33406 / DSM 1761 / CIP 103989 / NBRC 15051 / NCIMB 9469 / D465</strain>
    </source>
</reference>
<dbReference type="OrthoDB" id="9773494at2"/>
<dbReference type="EMBL" id="CP000383">
    <property type="protein sequence ID" value="ABG60653.1"/>
    <property type="molecule type" value="Genomic_DNA"/>
</dbReference>
<evidence type="ECO:0000313" key="5">
    <source>
        <dbReference type="Proteomes" id="UP000001822"/>
    </source>
</evidence>